<evidence type="ECO:0000313" key="1">
    <source>
        <dbReference type="EMBL" id="CAJ1965496.1"/>
    </source>
</evidence>
<proteinExistence type="predicted"/>
<reference evidence="1" key="1">
    <citation type="submission" date="2023-10" db="EMBL/GenBank/DDBJ databases">
        <authorList>
            <person name="Domelevo Entfellner J.-B."/>
        </authorList>
    </citation>
    <scope>NUCLEOTIDE SEQUENCE</scope>
</reference>
<accession>A0AA86SUC9</accession>
<dbReference type="AlphaFoldDB" id="A0AA86SUC9"/>
<dbReference type="EMBL" id="OY731403">
    <property type="protein sequence ID" value="CAJ1965496.1"/>
    <property type="molecule type" value="Genomic_DNA"/>
</dbReference>
<dbReference type="Gramene" id="rna-AYBTSS11_LOCUS20872">
    <property type="protein sequence ID" value="CAJ1965496.1"/>
    <property type="gene ID" value="gene-AYBTSS11_LOCUS20872"/>
</dbReference>
<name>A0AA86SUC9_9FABA</name>
<keyword evidence="2" id="KW-1185">Reference proteome</keyword>
<gene>
    <name evidence="1" type="ORF">AYBTSS11_LOCUS20872</name>
</gene>
<sequence>MKKCLEKGVRKWKGFAACRNHLGWRCGREYVGEPEEVFGEADKAKKTVKATRTSMEAYGKAIVFLVLRMNERLEVCREVAIRDWKYVFVSLLFWWKKKVDTMKFPTRMERFVWRERLWHVFG</sequence>
<protein>
    <submittedName>
        <fullName evidence="1">Uncharacterized protein</fullName>
    </submittedName>
</protein>
<dbReference type="Proteomes" id="UP001189624">
    <property type="component" value="Chromosome 6"/>
</dbReference>
<evidence type="ECO:0000313" key="2">
    <source>
        <dbReference type="Proteomes" id="UP001189624"/>
    </source>
</evidence>
<organism evidence="1 2">
    <name type="scientific">Sphenostylis stenocarpa</name>
    <dbReference type="NCBI Taxonomy" id="92480"/>
    <lineage>
        <taxon>Eukaryota</taxon>
        <taxon>Viridiplantae</taxon>
        <taxon>Streptophyta</taxon>
        <taxon>Embryophyta</taxon>
        <taxon>Tracheophyta</taxon>
        <taxon>Spermatophyta</taxon>
        <taxon>Magnoliopsida</taxon>
        <taxon>eudicotyledons</taxon>
        <taxon>Gunneridae</taxon>
        <taxon>Pentapetalae</taxon>
        <taxon>rosids</taxon>
        <taxon>fabids</taxon>
        <taxon>Fabales</taxon>
        <taxon>Fabaceae</taxon>
        <taxon>Papilionoideae</taxon>
        <taxon>50 kb inversion clade</taxon>
        <taxon>NPAAA clade</taxon>
        <taxon>indigoferoid/millettioid clade</taxon>
        <taxon>Phaseoleae</taxon>
        <taxon>Sphenostylis</taxon>
    </lineage>
</organism>